<accession>A0A5N6L9R4</accession>
<gene>
    <name evidence="1" type="ORF">E3N88_45315</name>
</gene>
<sequence length="150" mass="16423">MAVMLPWVESQEQKQIGHANVVTDRLTYKSHTTPVVAFGDSWAWLLLEPGPTPEQVTQLSGSSILQTRTSKGYGCCGSLFNLPENKRNSRFPRDAGCRGYLELPAVGGGMDHRGSRVKLLEPSTAGQVAGLKNAPSQTHQRGFLLKFDVR</sequence>
<dbReference type="Proteomes" id="UP000326396">
    <property type="component" value="Unassembled WGS sequence"/>
</dbReference>
<proteinExistence type="predicted"/>
<dbReference type="EMBL" id="SZYD01002276">
    <property type="protein sequence ID" value="KAC9741842.1"/>
    <property type="molecule type" value="Genomic_DNA"/>
</dbReference>
<keyword evidence="2" id="KW-1185">Reference proteome</keyword>
<comment type="caution">
    <text evidence="1">The sequence shown here is derived from an EMBL/GenBank/DDBJ whole genome shotgun (WGS) entry which is preliminary data.</text>
</comment>
<protein>
    <submittedName>
        <fullName evidence="1">Uncharacterized protein</fullName>
    </submittedName>
</protein>
<organism evidence="1 2">
    <name type="scientific">Mikania micrantha</name>
    <name type="common">bitter vine</name>
    <dbReference type="NCBI Taxonomy" id="192012"/>
    <lineage>
        <taxon>Eukaryota</taxon>
        <taxon>Viridiplantae</taxon>
        <taxon>Streptophyta</taxon>
        <taxon>Embryophyta</taxon>
        <taxon>Tracheophyta</taxon>
        <taxon>Spermatophyta</taxon>
        <taxon>Magnoliopsida</taxon>
        <taxon>eudicotyledons</taxon>
        <taxon>Gunneridae</taxon>
        <taxon>Pentapetalae</taxon>
        <taxon>asterids</taxon>
        <taxon>campanulids</taxon>
        <taxon>Asterales</taxon>
        <taxon>Asteraceae</taxon>
        <taxon>Asteroideae</taxon>
        <taxon>Heliantheae alliance</taxon>
        <taxon>Eupatorieae</taxon>
        <taxon>Mikania</taxon>
    </lineage>
</organism>
<name>A0A5N6L9R4_9ASTR</name>
<reference evidence="1 2" key="1">
    <citation type="submission" date="2019-05" db="EMBL/GenBank/DDBJ databases">
        <title>Mikania micrantha, genome provides insights into the molecular mechanism of rapid growth.</title>
        <authorList>
            <person name="Liu B."/>
        </authorList>
    </citation>
    <scope>NUCLEOTIDE SEQUENCE [LARGE SCALE GENOMIC DNA]</scope>
    <source>
        <strain evidence="1">NLD-2019</strain>
        <tissue evidence="1">Leaf</tissue>
    </source>
</reference>
<dbReference type="AlphaFoldDB" id="A0A5N6L9R4"/>
<evidence type="ECO:0000313" key="2">
    <source>
        <dbReference type="Proteomes" id="UP000326396"/>
    </source>
</evidence>
<evidence type="ECO:0000313" key="1">
    <source>
        <dbReference type="EMBL" id="KAC9741842.1"/>
    </source>
</evidence>